<dbReference type="InterPro" id="IPR014247">
    <property type="entry name" value="Spore_lipoprot_YhcN/YlaJ"/>
</dbReference>
<keyword evidence="2" id="KW-0449">Lipoprotein</keyword>
<reference evidence="2 3" key="1">
    <citation type="submission" date="2021-03" db="EMBL/GenBank/DDBJ databases">
        <title>Genomic Encyclopedia of Type Strains, Phase IV (KMG-IV): sequencing the most valuable type-strain genomes for metagenomic binning, comparative biology and taxonomic classification.</title>
        <authorList>
            <person name="Goeker M."/>
        </authorList>
    </citation>
    <scope>NUCLEOTIDE SEQUENCE [LARGE SCALE GENOMIC DNA]</scope>
    <source>
        <strain evidence="2 3">DSM 23491</strain>
    </source>
</reference>
<dbReference type="InterPro" id="IPR019076">
    <property type="entry name" value="Spore_lipoprot_YhcN/YlaJ-like"/>
</dbReference>
<protein>
    <submittedName>
        <fullName evidence="2">YhcN/YlaJ family sporulation lipoprotein</fullName>
    </submittedName>
</protein>
<sequence>MTSKQSSPSPQNKQGTPRAQSVREHPRNLASQKQVDVRTHLEKLAEKVPGVKKANVVITGNTAIVGIDVDGDLDRSRVGTIKYSVAEALRKDPYGKNAIVTADVDISKRLAEIGNDIRRGHPISGFASELADIVGRIMPQVPSDTKAKR</sequence>
<dbReference type="NCBIfam" id="TIGR02898">
    <property type="entry name" value="spore_YhcN_YlaJ"/>
    <property type="match status" value="1"/>
</dbReference>
<dbReference type="EMBL" id="JAGGKP010000001">
    <property type="protein sequence ID" value="MBP1935430.1"/>
    <property type="molecule type" value="Genomic_DNA"/>
</dbReference>
<accession>A0ABS4GYU2</accession>
<dbReference type="Proteomes" id="UP001519273">
    <property type="component" value="Unassembled WGS sequence"/>
</dbReference>
<comment type="caution">
    <text evidence="2">The sequence shown here is derived from an EMBL/GenBank/DDBJ whole genome shotgun (WGS) entry which is preliminary data.</text>
</comment>
<name>A0ABS4GYU2_9BACL</name>
<gene>
    <name evidence="2" type="ORF">J2Z20_000291</name>
</gene>
<proteinExistence type="predicted"/>
<dbReference type="Pfam" id="PF09580">
    <property type="entry name" value="Spore_YhcN_YlaJ"/>
    <property type="match status" value="1"/>
</dbReference>
<feature type="compositionally biased region" description="Low complexity" evidence="1">
    <location>
        <begin position="1"/>
        <end position="14"/>
    </location>
</feature>
<feature type="region of interest" description="Disordered" evidence="1">
    <location>
        <begin position="1"/>
        <end position="36"/>
    </location>
</feature>
<keyword evidence="3" id="KW-1185">Reference proteome</keyword>
<evidence type="ECO:0000256" key="1">
    <source>
        <dbReference type="SAM" id="MobiDB-lite"/>
    </source>
</evidence>
<evidence type="ECO:0000313" key="2">
    <source>
        <dbReference type="EMBL" id="MBP1935430.1"/>
    </source>
</evidence>
<evidence type="ECO:0000313" key="3">
    <source>
        <dbReference type="Proteomes" id="UP001519273"/>
    </source>
</evidence>
<organism evidence="2 3">
    <name type="scientific">Paenibacillus sediminis</name>
    <dbReference type="NCBI Taxonomy" id="664909"/>
    <lineage>
        <taxon>Bacteria</taxon>
        <taxon>Bacillati</taxon>
        <taxon>Bacillota</taxon>
        <taxon>Bacilli</taxon>
        <taxon>Bacillales</taxon>
        <taxon>Paenibacillaceae</taxon>
        <taxon>Paenibacillus</taxon>
    </lineage>
</organism>